<reference evidence="2" key="1">
    <citation type="submission" date="2021-02" db="EMBL/GenBank/DDBJ databases">
        <authorList>
            <person name="Dougan E. K."/>
            <person name="Rhodes N."/>
            <person name="Thang M."/>
            <person name="Chan C."/>
        </authorList>
    </citation>
    <scope>NUCLEOTIDE SEQUENCE</scope>
</reference>
<protein>
    <recommendedName>
        <fullName evidence="1">SET domain-containing protein</fullName>
    </recommendedName>
</protein>
<dbReference type="Gene3D" id="3.90.1410.10">
    <property type="entry name" value="set domain protein methyltransferase, domain 1"/>
    <property type="match status" value="2"/>
</dbReference>
<dbReference type="PANTHER" id="PTHR13271:SF34">
    <property type="entry name" value="N-LYSINE METHYLTRANSFERASE SETD6"/>
    <property type="match status" value="1"/>
</dbReference>
<dbReference type="EMBL" id="CAJNDS010002734">
    <property type="protein sequence ID" value="CAE7577301.1"/>
    <property type="molecule type" value="Genomic_DNA"/>
</dbReference>
<dbReference type="GO" id="GO:0016279">
    <property type="term" value="F:protein-lysine N-methyltransferase activity"/>
    <property type="evidence" value="ECO:0007669"/>
    <property type="project" value="TreeGrafter"/>
</dbReference>
<proteinExistence type="predicted"/>
<dbReference type="PROSITE" id="PS50280">
    <property type="entry name" value="SET"/>
    <property type="match status" value="1"/>
</dbReference>
<dbReference type="Pfam" id="PF00856">
    <property type="entry name" value="SET"/>
    <property type="match status" value="1"/>
</dbReference>
<dbReference type="InterPro" id="IPR001214">
    <property type="entry name" value="SET_dom"/>
</dbReference>
<gene>
    <name evidence="2" type="ORF">SNAT2548_LOCUS32934</name>
</gene>
<evidence type="ECO:0000313" key="2">
    <source>
        <dbReference type="EMBL" id="CAE7577301.1"/>
    </source>
</evidence>
<dbReference type="AlphaFoldDB" id="A0A812USS8"/>
<name>A0A812USS8_9DINO</name>
<dbReference type="OrthoDB" id="341421at2759"/>
<organism evidence="2 3">
    <name type="scientific">Symbiodinium natans</name>
    <dbReference type="NCBI Taxonomy" id="878477"/>
    <lineage>
        <taxon>Eukaryota</taxon>
        <taxon>Sar</taxon>
        <taxon>Alveolata</taxon>
        <taxon>Dinophyceae</taxon>
        <taxon>Suessiales</taxon>
        <taxon>Symbiodiniaceae</taxon>
        <taxon>Symbiodinium</taxon>
    </lineage>
</organism>
<feature type="domain" description="SET" evidence="1">
    <location>
        <begin position="46"/>
        <end position="228"/>
    </location>
</feature>
<dbReference type="SUPFAM" id="SSF82199">
    <property type="entry name" value="SET domain"/>
    <property type="match status" value="1"/>
</dbReference>
<accession>A0A812USS8</accession>
<evidence type="ECO:0000259" key="1">
    <source>
        <dbReference type="PROSITE" id="PS50280"/>
    </source>
</evidence>
<dbReference type="CDD" id="cd10527">
    <property type="entry name" value="SET_LSMT"/>
    <property type="match status" value="1"/>
</dbReference>
<keyword evidence="3" id="KW-1185">Reference proteome</keyword>
<dbReference type="InterPro" id="IPR046341">
    <property type="entry name" value="SET_dom_sf"/>
</dbReference>
<sequence length="297" mass="31992">MSWRPWARAWQLRSHSFHGCSGHGRTLREVEDLRHQLVSQGADLDAKTLIVEVLSHGLGVFAGRAINKGEVVASVPRRLVLEVPLASPQSSSAPQPPKPFAAAAGGNGQWYDVMGFPEGRAAVAQAAARLAEEYAAGSSSLLGAYCAALPSPDLQAWALAAVVTRNFALKGKVSSLGLLPFIDLFNHQSSSGRGRVPWTCYFQERHGCVVMVAERRILEGEELTFVYAAAPDAALLVQYGIPPAPGANFHNLAGLQVHSDVLETAGQRDLAGDWGWTDLTQPLLFTIPEAWQPRNLD</sequence>
<dbReference type="InterPro" id="IPR050600">
    <property type="entry name" value="SETD3_SETD6_MTase"/>
</dbReference>
<dbReference type="GO" id="GO:0005634">
    <property type="term" value="C:nucleus"/>
    <property type="evidence" value="ECO:0007669"/>
    <property type="project" value="TreeGrafter"/>
</dbReference>
<dbReference type="Proteomes" id="UP000604046">
    <property type="component" value="Unassembled WGS sequence"/>
</dbReference>
<comment type="caution">
    <text evidence="2">The sequence shown here is derived from an EMBL/GenBank/DDBJ whole genome shotgun (WGS) entry which is preliminary data.</text>
</comment>
<dbReference type="PANTHER" id="PTHR13271">
    <property type="entry name" value="UNCHARACTERIZED PUTATIVE METHYLTRANSFERASE"/>
    <property type="match status" value="1"/>
</dbReference>
<evidence type="ECO:0000313" key="3">
    <source>
        <dbReference type="Proteomes" id="UP000604046"/>
    </source>
</evidence>